<dbReference type="AlphaFoldDB" id="A0A1L9TTQ6"/>
<dbReference type="Proteomes" id="UP000184356">
    <property type="component" value="Unassembled WGS sequence"/>
</dbReference>
<accession>A0A1L9TTQ6</accession>
<keyword evidence="2" id="KW-1185">Reference proteome</keyword>
<proteinExistence type="predicted"/>
<name>A0A1L9TTQ6_9EURO</name>
<evidence type="ECO:0000313" key="2">
    <source>
        <dbReference type="Proteomes" id="UP000184356"/>
    </source>
</evidence>
<dbReference type="EMBL" id="KV878583">
    <property type="protein sequence ID" value="OJJ62827.1"/>
    <property type="molecule type" value="Genomic_DNA"/>
</dbReference>
<protein>
    <submittedName>
        <fullName evidence="1">Uncharacterized protein</fullName>
    </submittedName>
</protein>
<dbReference type="GeneID" id="63766449"/>
<evidence type="ECO:0000313" key="1">
    <source>
        <dbReference type="EMBL" id="OJJ62827.1"/>
    </source>
</evidence>
<reference evidence="2" key="1">
    <citation type="journal article" date="2017" name="Genome Biol.">
        <title>Comparative genomics reveals high biological diversity and specific adaptations in the industrially and medically important fungal genus Aspergillus.</title>
        <authorList>
            <person name="de Vries R.P."/>
            <person name="Riley R."/>
            <person name="Wiebenga A."/>
            <person name="Aguilar-Osorio G."/>
            <person name="Amillis S."/>
            <person name="Uchima C.A."/>
            <person name="Anderluh G."/>
            <person name="Asadollahi M."/>
            <person name="Askin M."/>
            <person name="Barry K."/>
            <person name="Battaglia E."/>
            <person name="Bayram O."/>
            <person name="Benocci T."/>
            <person name="Braus-Stromeyer S.A."/>
            <person name="Caldana C."/>
            <person name="Canovas D."/>
            <person name="Cerqueira G.C."/>
            <person name="Chen F."/>
            <person name="Chen W."/>
            <person name="Choi C."/>
            <person name="Clum A."/>
            <person name="Dos Santos R.A."/>
            <person name="Damasio A.R."/>
            <person name="Diallinas G."/>
            <person name="Emri T."/>
            <person name="Fekete E."/>
            <person name="Flipphi M."/>
            <person name="Freyberg S."/>
            <person name="Gallo A."/>
            <person name="Gournas C."/>
            <person name="Habgood R."/>
            <person name="Hainaut M."/>
            <person name="Harispe M.L."/>
            <person name="Henrissat B."/>
            <person name="Hilden K.S."/>
            <person name="Hope R."/>
            <person name="Hossain A."/>
            <person name="Karabika E."/>
            <person name="Karaffa L."/>
            <person name="Karanyi Z."/>
            <person name="Krasevec N."/>
            <person name="Kuo A."/>
            <person name="Kusch H."/>
            <person name="LaButti K."/>
            <person name="Lagendijk E.L."/>
            <person name="Lapidus A."/>
            <person name="Levasseur A."/>
            <person name="Lindquist E."/>
            <person name="Lipzen A."/>
            <person name="Logrieco A.F."/>
            <person name="MacCabe A."/>
            <person name="Maekelae M.R."/>
            <person name="Malavazi I."/>
            <person name="Melin P."/>
            <person name="Meyer V."/>
            <person name="Mielnichuk N."/>
            <person name="Miskei M."/>
            <person name="Molnar A.P."/>
            <person name="Mule G."/>
            <person name="Ngan C.Y."/>
            <person name="Orejas M."/>
            <person name="Orosz E."/>
            <person name="Ouedraogo J.P."/>
            <person name="Overkamp K.M."/>
            <person name="Park H.-S."/>
            <person name="Perrone G."/>
            <person name="Piumi F."/>
            <person name="Punt P.J."/>
            <person name="Ram A.F."/>
            <person name="Ramon A."/>
            <person name="Rauscher S."/>
            <person name="Record E."/>
            <person name="Riano-Pachon D.M."/>
            <person name="Robert V."/>
            <person name="Roehrig J."/>
            <person name="Ruller R."/>
            <person name="Salamov A."/>
            <person name="Salih N.S."/>
            <person name="Samson R.A."/>
            <person name="Sandor E."/>
            <person name="Sanguinetti M."/>
            <person name="Schuetze T."/>
            <person name="Sepcic K."/>
            <person name="Shelest E."/>
            <person name="Sherlock G."/>
            <person name="Sophianopoulou V."/>
            <person name="Squina F.M."/>
            <person name="Sun H."/>
            <person name="Susca A."/>
            <person name="Todd R.B."/>
            <person name="Tsang A."/>
            <person name="Unkles S.E."/>
            <person name="van de Wiele N."/>
            <person name="van Rossen-Uffink D."/>
            <person name="Oliveira J.V."/>
            <person name="Vesth T.C."/>
            <person name="Visser J."/>
            <person name="Yu J.-H."/>
            <person name="Zhou M."/>
            <person name="Andersen M.R."/>
            <person name="Archer D.B."/>
            <person name="Baker S.E."/>
            <person name="Benoit I."/>
            <person name="Brakhage A.A."/>
            <person name="Braus G.H."/>
            <person name="Fischer R."/>
            <person name="Frisvad J.C."/>
            <person name="Goldman G.H."/>
            <person name="Houbraken J."/>
            <person name="Oakley B."/>
            <person name="Pocsi I."/>
            <person name="Scazzocchio C."/>
            <person name="Seiboth B."/>
            <person name="vanKuyk P.A."/>
            <person name="Wortman J."/>
            <person name="Dyer P.S."/>
            <person name="Grigoriev I.V."/>
        </authorList>
    </citation>
    <scope>NUCLEOTIDE SEQUENCE [LARGE SCALE GENOMIC DNA]</scope>
    <source>
        <strain evidence="2">CBS 593.65</strain>
    </source>
</reference>
<sequence length="122" mass="13548">MKSRVFTAIGLPYHSVLSPLFAVPRSTLLLDEELRQTGRPTLPPLTGPRTRPRSARQELIFNFFGRGRGSIQFCSSSRCSESQDLSIFASPQHLLTRHSVRSMTRTAGSLIKGAIYLVPMMG</sequence>
<dbReference type="VEuPathDB" id="FungiDB:ASPSYDRAFT_670385"/>
<gene>
    <name evidence="1" type="ORF">ASPSYDRAFT_670385</name>
</gene>
<organism evidence="1 2">
    <name type="scientific">Aspergillus sydowii CBS 593.65</name>
    <dbReference type="NCBI Taxonomy" id="1036612"/>
    <lineage>
        <taxon>Eukaryota</taxon>
        <taxon>Fungi</taxon>
        <taxon>Dikarya</taxon>
        <taxon>Ascomycota</taxon>
        <taxon>Pezizomycotina</taxon>
        <taxon>Eurotiomycetes</taxon>
        <taxon>Eurotiomycetidae</taxon>
        <taxon>Eurotiales</taxon>
        <taxon>Aspergillaceae</taxon>
        <taxon>Aspergillus</taxon>
        <taxon>Aspergillus subgen. Nidulantes</taxon>
    </lineage>
</organism>
<dbReference type="RefSeq" id="XP_040706633.1">
    <property type="nucleotide sequence ID" value="XM_040850376.1"/>
</dbReference>